<dbReference type="PANTHER" id="PTHR12149">
    <property type="entry name" value="FRUCTOSAMINE 3 KINASE-RELATED PROTEIN"/>
    <property type="match status" value="1"/>
</dbReference>
<evidence type="ECO:0000256" key="2">
    <source>
        <dbReference type="PIRNR" id="PIRNR006221"/>
    </source>
</evidence>
<dbReference type="PIRSF" id="PIRSF006221">
    <property type="entry name" value="Ketosamine-3-kinase"/>
    <property type="match status" value="1"/>
</dbReference>
<comment type="similarity">
    <text evidence="1 2">Belongs to the fructosamine kinase family.</text>
</comment>
<name>A0A2Z6DWK4_HYDTE</name>
<dbReference type="Gene3D" id="3.90.1200.10">
    <property type="match status" value="1"/>
</dbReference>
<gene>
    <name evidence="3" type="ORF">HPTL_0563</name>
</gene>
<dbReference type="RefSeq" id="WP_119334637.1">
    <property type="nucleotide sequence ID" value="NZ_AP018558.1"/>
</dbReference>
<keyword evidence="2 3" id="KW-0418">Kinase</keyword>
<dbReference type="KEGG" id="htl:HPTL_0563"/>
<evidence type="ECO:0000313" key="4">
    <source>
        <dbReference type="Proteomes" id="UP000262004"/>
    </source>
</evidence>
<evidence type="ECO:0000256" key="1">
    <source>
        <dbReference type="ARBA" id="ARBA00009460"/>
    </source>
</evidence>
<dbReference type="AlphaFoldDB" id="A0A2Z6DWK4"/>
<reference evidence="3 4" key="1">
    <citation type="submission" date="2018-04" db="EMBL/GenBank/DDBJ databases">
        <title>Complete genome sequence of Hydrogenophilus thermoluteolus TH-1.</title>
        <authorList>
            <person name="Arai H."/>
        </authorList>
    </citation>
    <scope>NUCLEOTIDE SEQUENCE [LARGE SCALE GENOMIC DNA]</scope>
    <source>
        <strain evidence="3 4">TH-1</strain>
    </source>
</reference>
<dbReference type="Pfam" id="PF03881">
    <property type="entry name" value="Fructosamin_kin"/>
    <property type="match status" value="1"/>
</dbReference>
<keyword evidence="4" id="KW-1185">Reference proteome</keyword>
<organism evidence="3 4">
    <name type="scientific">Hydrogenophilus thermoluteolus</name>
    <name type="common">Pseudomonas hydrogenothermophila</name>
    <dbReference type="NCBI Taxonomy" id="297"/>
    <lineage>
        <taxon>Bacteria</taxon>
        <taxon>Pseudomonadati</taxon>
        <taxon>Pseudomonadota</taxon>
        <taxon>Hydrogenophilia</taxon>
        <taxon>Hydrogenophilales</taxon>
        <taxon>Hydrogenophilaceae</taxon>
        <taxon>Hydrogenophilus</taxon>
    </lineage>
</organism>
<dbReference type="PANTHER" id="PTHR12149:SF8">
    <property type="entry name" value="PROTEIN-RIBULOSAMINE 3-KINASE"/>
    <property type="match status" value="1"/>
</dbReference>
<protein>
    <submittedName>
        <fullName evidence="3">Fructosamine kinase</fullName>
    </submittedName>
</protein>
<keyword evidence="2" id="KW-0808">Transferase</keyword>
<dbReference type="Proteomes" id="UP000262004">
    <property type="component" value="Chromosome"/>
</dbReference>
<dbReference type="GO" id="GO:0016301">
    <property type="term" value="F:kinase activity"/>
    <property type="evidence" value="ECO:0007669"/>
    <property type="project" value="UniProtKB-UniRule"/>
</dbReference>
<evidence type="ECO:0000313" key="3">
    <source>
        <dbReference type="EMBL" id="BBD76831.1"/>
    </source>
</evidence>
<dbReference type="InterPro" id="IPR011009">
    <property type="entry name" value="Kinase-like_dom_sf"/>
</dbReference>
<dbReference type="SUPFAM" id="SSF56112">
    <property type="entry name" value="Protein kinase-like (PK-like)"/>
    <property type="match status" value="1"/>
</dbReference>
<dbReference type="OrthoDB" id="5291879at2"/>
<sequence length="293" mass="32496">MIDWSTYLPALFGHATQVAEATALGGQFDRHWRLTLQDGTRWFAKTAPAAAADRFAAEADGLSALAQTGAVRVPEVIAHGVDADSDTAYLILTWLDLRPLSAARAEAAARALVALHEAAPFPDRFGWHRDNYLGATPQQNGWEPNWAHFFVTRRIKPQLSWAKRNGFSRDAAARLEEALEGLPALFLEYAPRAALLHGDLWYGNIAESATGEVVLIDPAVHQGDHESELAMMELFGGFPPAFYAAYRKLSGLHRDYERRKPLYTLYHILNHFNLFGSGYAREAERLIARLTGG</sequence>
<dbReference type="EMBL" id="AP018558">
    <property type="protein sequence ID" value="BBD76831.1"/>
    <property type="molecule type" value="Genomic_DNA"/>
</dbReference>
<proteinExistence type="inferred from homology"/>
<dbReference type="InterPro" id="IPR016477">
    <property type="entry name" value="Fructo-/Ketosamine-3-kinase"/>
</dbReference>
<dbReference type="Gene3D" id="3.30.200.20">
    <property type="entry name" value="Phosphorylase Kinase, domain 1"/>
    <property type="match status" value="1"/>
</dbReference>
<accession>A0A2Z6DWK4</accession>